<gene>
    <name evidence="10" type="ORF">OFUS_LOCUS26153</name>
</gene>
<dbReference type="InterPro" id="IPR011545">
    <property type="entry name" value="DEAD/DEAH_box_helicase_dom"/>
</dbReference>
<dbReference type="GO" id="GO:0005730">
    <property type="term" value="C:nucleolus"/>
    <property type="evidence" value="ECO:0007669"/>
    <property type="project" value="TreeGrafter"/>
</dbReference>
<dbReference type="InterPro" id="IPR001650">
    <property type="entry name" value="Helicase_C-like"/>
</dbReference>
<evidence type="ECO:0000313" key="10">
    <source>
        <dbReference type="EMBL" id="CAH1802480.1"/>
    </source>
</evidence>
<dbReference type="AlphaFoldDB" id="A0A8S4Q6S6"/>
<dbReference type="GO" id="GO:0003724">
    <property type="term" value="F:RNA helicase activity"/>
    <property type="evidence" value="ECO:0007669"/>
    <property type="project" value="UniProtKB-EC"/>
</dbReference>
<dbReference type="GO" id="GO:0000462">
    <property type="term" value="P:maturation of SSU-rRNA from tricistronic rRNA transcript (SSU-rRNA, 5.8S rRNA, LSU-rRNA)"/>
    <property type="evidence" value="ECO:0007669"/>
    <property type="project" value="TreeGrafter"/>
</dbReference>
<dbReference type="PANTHER" id="PTHR18934:SF99">
    <property type="entry name" value="ATP-DEPENDENT RNA HELICASE DHX37-RELATED"/>
    <property type="match status" value="1"/>
</dbReference>
<feature type="region of interest" description="Disordered" evidence="7">
    <location>
        <begin position="1"/>
        <end position="36"/>
    </location>
</feature>
<evidence type="ECO:0000256" key="3">
    <source>
        <dbReference type="ARBA" id="ARBA00022741"/>
    </source>
</evidence>
<feature type="region of interest" description="Disordered" evidence="7">
    <location>
        <begin position="523"/>
        <end position="601"/>
    </location>
</feature>
<dbReference type="Proteomes" id="UP000749559">
    <property type="component" value="Unassembled WGS sequence"/>
</dbReference>
<dbReference type="Gene3D" id="1.20.120.1080">
    <property type="match status" value="1"/>
</dbReference>
<dbReference type="PROSITE" id="PS51192">
    <property type="entry name" value="HELICASE_ATP_BIND_1"/>
    <property type="match status" value="1"/>
</dbReference>
<feature type="compositionally biased region" description="Basic and acidic residues" evidence="7">
    <location>
        <begin position="523"/>
        <end position="539"/>
    </location>
</feature>
<dbReference type="Pfam" id="PF07717">
    <property type="entry name" value="OB_NTP_bind"/>
    <property type="match status" value="1"/>
</dbReference>
<sequence length="1176" mass="132341">MARQRKRFNQKARQKTDVKVDHSEDKKLQSLVDGHSREGYDESNLLVLPSRKRKTKTLAQDQHVPQKLSKKQRKNLQRIIDKKAKKSKRVEILESLQKVQANPKELSMLISTSEVTSQRFKATLDIEQSSTGQIKVNSISGSNKKKRKLEEDIEIKDSSESSTDTSDYSSDDDVDDETTKGNIDAVQNPDDAKNNDNKSDRTEDIECKSSANKTPLPSVSPTKTKVNNSNEHSAIGEKHDKTTGKVTEAAKEKAPVRSVINVPVNRTSEIQESRLKLPILGEEQHVMETISEHPVVILCGATGSGKTTQVPQFLYEAGYAHDVGMIGITEPRRVAAISMSKRVGTELNLSTREVSYQIRYEGNTTPDTKLKFMTDGVLLKEVQKDFLLSKYSVIIIDEAHERSIYTDILIGLLSRIVPLRHKKGSPLKLVIMSATLRVEDFTENSRLFKIKPPVIEIESRQFPVTMHFNKHTPQENAYLNEAYRKVCKIHRSLPEGGILVFVTGQQEVNTLCRKIRETFKSKLSDTKNKAVKEDDKESSQMKTKIPRVQLDDYSVLPEDDELSEQDGAHGNNQSDEELSEPDDDDTFDDVSREPGDSQNPIYVLPLYSMLPTHKQAKVFEAPPAGHRLVVVATNVAETSLTIPNIKYVVDTGKVKTKFYDKVTGVSSFKITWTSKASANQRAGRAGRTGPGHCYRLYSSAVFNDEFELFSSPEITRRPVDDLLLLMKDLNIDKVVNFPFPSPPDRLALKAAEKLLLSLGALEPPAKPQKPTRKSQRAEMDNPSARISPLGRAMACFPVAPRYGKMLSLGHQHNLLPYVIALVAALSVQELFVEIGEPPIDETEKQAWKNRVGKMVMLKKTWAGQGQSALLGDLMVLLKAVGACEYAGCSTDFCFQHGIRHKAMIEIRKLRSQLTNAVNSVLPAANVIMDPKMAPPSELQAKLLRQIILTGLSDHIARKLQEPSTGTNEEKKKLKMAYQSIHLEEPVYIHPNSVLYKQNHEYVVFQDITETSKLYMRGVSVIEAEWLPVFVPHGCTFSKPLDSPPPRYDSSSGNVLAHMTSTFGVRCWEIPAVELEYPECIDRVKYFARFLLEGLVCPKLKPFREDLLSAPATMNKSWTKLQPRTESLLKELLTEQVDCKTKLLKIWESQPTYLLSAYMQWIPQSRHLELEAMWPPL</sequence>
<dbReference type="InterPro" id="IPR027417">
    <property type="entry name" value="P-loop_NTPase"/>
</dbReference>
<dbReference type="Pfam" id="PF00271">
    <property type="entry name" value="Helicase_C"/>
    <property type="match status" value="1"/>
</dbReference>
<dbReference type="PROSITE" id="PS51194">
    <property type="entry name" value="HELICASE_CTER"/>
    <property type="match status" value="1"/>
</dbReference>
<dbReference type="PANTHER" id="PTHR18934">
    <property type="entry name" value="ATP-DEPENDENT RNA HELICASE"/>
    <property type="match status" value="1"/>
</dbReference>
<feature type="compositionally biased region" description="Polar residues" evidence="7">
    <location>
        <begin position="209"/>
        <end position="232"/>
    </location>
</feature>
<keyword evidence="6" id="KW-0067">ATP-binding</keyword>
<evidence type="ECO:0000256" key="6">
    <source>
        <dbReference type="ARBA" id="ARBA00022840"/>
    </source>
</evidence>
<evidence type="ECO:0000259" key="9">
    <source>
        <dbReference type="PROSITE" id="PS51194"/>
    </source>
</evidence>
<feature type="compositionally biased region" description="Basic and acidic residues" evidence="7">
    <location>
        <begin position="190"/>
        <end position="207"/>
    </location>
</feature>
<evidence type="ECO:0000313" key="11">
    <source>
        <dbReference type="Proteomes" id="UP000749559"/>
    </source>
</evidence>
<evidence type="ECO:0000259" key="8">
    <source>
        <dbReference type="PROSITE" id="PS51192"/>
    </source>
</evidence>
<evidence type="ECO:0000256" key="1">
    <source>
        <dbReference type="ARBA" id="ARBA00008792"/>
    </source>
</evidence>
<dbReference type="InterPro" id="IPR003593">
    <property type="entry name" value="AAA+_ATPase"/>
</dbReference>
<proteinExistence type="inferred from homology"/>
<dbReference type="Pfam" id="PF21010">
    <property type="entry name" value="HA2_C"/>
    <property type="match status" value="1"/>
</dbReference>
<dbReference type="Pfam" id="PF00270">
    <property type="entry name" value="DEAD"/>
    <property type="match status" value="1"/>
</dbReference>
<reference evidence="10" key="1">
    <citation type="submission" date="2022-03" db="EMBL/GenBank/DDBJ databases">
        <authorList>
            <person name="Martin C."/>
        </authorList>
    </citation>
    <scope>NUCLEOTIDE SEQUENCE</scope>
</reference>
<keyword evidence="4" id="KW-0378">Hydrolase</keyword>
<dbReference type="EMBL" id="CAIIXF020000012">
    <property type="protein sequence ID" value="CAH1802480.1"/>
    <property type="molecule type" value="Genomic_DNA"/>
</dbReference>
<keyword evidence="11" id="KW-1185">Reference proteome</keyword>
<protein>
    <recommendedName>
        <fullName evidence="2">RNA helicase</fullName>
        <ecNumber evidence="2">3.6.4.13</ecNumber>
    </recommendedName>
</protein>
<feature type="domain" description="Helicase C-terminal" evidence="9">
    <location>
        <begin position="478"/>
        <end position="730"/>
    </location>
</feature>
<accession>A0A8S4Q6S6</accession>
<dbReference type="SUPFAM" id="SSF52540">
    <property type="entry name" value="P-loop containing nucleoside triphosphate hydrolases"/>
    <property type="match status" value="1"/>
</dbReference>
<evidence type="ECO:0000256" key="4">
    <source>
        <dbReference type="ARBA" id="ARBA00022801"/>
    </source>
</evidence>
<dbReference type="Gene3D" id="3.40.50.300">
    <property type="entry name" value="P-loop containing nucleotide triphosphate hydrolases"/>
    <property type="match status" value="2"/>
</dbReference>
<comment type="caution">
    <text evidence="10">The sequence shown here is derived from an EMBL/GenBank/DDBJ whole genome shotgun (WGS) entry which is preliminary data.</text>
</comment>
<feature type="region of interest" description="Disordered" evidence="7">
    <location>
        <begin position="141"/>
        <end position="250"/>
    </location>
</feature>
<dbReference type="GO" id="GO:0005524">
    <property type="term" value="F:ATP binding"/>
    <property type="evidence" value="ECO:0007669"/>
    <property type="project" value="UniProtKB-KW"/>
</dbReference>
<dbReference type="GO" id="GO:0016787">
    <property type="term" value="F:hydrolase activity"/>
    <property type="evidence" value="ECO:0007669"/>
    <property type="project" value="UniProtKB-KW"/>
</dbReference>
<dbReference type="SMART" id="SM00847">
    <property type="entry name" value="HA2"/>
    <property type="match status" value="1"/>
</dbReference>
<name>A0A8S4Q6S6_OWEFU</name>
<evidence type="ECO:0000256" key="5">
    <source>
        <dbReference type="ARBA" id="ARBA00022806"/>
    </source>
</evidence>
<dbReference type="OrthoDB" id="10025033at2759"/>
<dbReference type="PROSITE" id="PS00690">
    <property type="entry name" value="DEAH_ATP_HELICASE"/>
    <property type="match status" value="1"/>
</dbReference>
<dbReference type="SMART" id="SM00487">
    <property type="entry name" value="DEXDc"/>
    <property type="match status" value="1"/>
</dbReference>
<dbReference type="Pfam" id="PF23362">
    <property type="entry name" value="DHX37_C"/>
    <property type="match status" value="1"/>
</dbReference>
<feature type="compositionally biased region" description="Basic and acidic residues" evidence="7">
    <location>
        <begin position="234"/>
        <end position="250"/>
    </location>
</feature>
<evidence type="ECO:0000256" key="2">
    <source>
        <dbReference type="ARBA" id="ARBA00012552"/>
    </source>
</evidence>
<feature type="domain" description="Helicase ATP-binding" evidence="8">
    <location>
        <begin position="287"/>
        <end position="454"/>
    </location>
</feature>
<dbReference type="SMART" id="SM00490">
    <property type="entry name" value="HELICc"/>
    <property type="match status" value="1"/>
</dbReference>
<dbReference type="GO" id="GO:0003723">
    <property type="term" value="F:RNA binding"/>
    <property type="evidence" value="ECO:0007669"/>
    <property type="project" value="TreeGrafter"/>
</dbReference>
<organism evidence="10 11">
    <name type="scientific">Owenia fusiformis</name>
    <name type="common">Polychaete worm</name>
    <dbReference type="NCBI Taxonomy" id="6347"/>
    <lineage>
        <taxon>Eukaryota</taxon>
        <taxon>Metazoa</taxon>
        <taxon>Spiralia</taxon>
        <taxon>Lophotrochozoa</taxon>
        <taxon>Annelida</taxon>
        <taxon>Polychaeta</taxon>
        <taxon>Sedentaria</taxon>
        <taxon>Canalipalpata</taxon>
        <taxon>Sabellida</taxon>
        <taxon>Oweniida</taxon>
        <taxon>Oweniidae</taxon>
        <taxon>Owenia</taxon>
    </lineage>
</organism>
<dbReference type="InterPro" id="IPR007502">
    <property type="entry name" value="Helicase-assoc_dom"/>
</dbReference>
<dbReference type="InterPro" id="IPR014001">
    <property type="entry name" value="Helicase_ATP-bd"/>
</dbReference>
<dbReference type="Pfam" id="PF04408">
    <property type="entry name" value="WHD_HA2"/>
    <property type="match status" value="1"/>
</dbReference>
<keyword evidence="3" id="KW-0547">Nucleotide-binding</keyword>
<comment type="similarity">
    <text evidence="1">Belongs to the DEAD box helicase family. DEAH subfamily.</text>
</comment>
<dbReference type="InterPro" id="IPR011709">
    <property type="entry name" value="DEAD-box_helicase_OB_fold"/>
</dbReference>
<evidence type="ECO:0000256" key="7">
    <source>
        <dbReference type="SAM" id="MobiDB-lite"/>
    </source>
</evidence>
<dbReference type="SMART" id="SM00382">
    <property type="entry name" value="AAA"/>
    <property type="match status" value="1"/>
</dbReference>
<dbReference type="CDD" id="cd18791">
    <property type="entry name" value="SF2_C_RHA"/>
    <property type="match status" value="1"/>
</dbReference>
<feature type="compositionally biased region" description="Acidic residues" evidence="7">
    <location>
        <begin position="574"/>
        <end position="588"/>
    </location>
</feature>
<feature type="compositionally biased region" description="Basic and acidic residues" evidence="7">
    <location>
        <begin position="14"/>
        <end position="36"/>
    </location>
</feature>
<keyword evidence="5" id="KW-0347">Helicase</keyword>
<feature type="region of interest" description="Disordered" evidence="7">
    <location>
        <begin position="762"/>
        <end position="783"/>
    </location>
</feature>
<dbReference type="InterPro" id="IPR056371">
    <property type="entry name" value="DHX37-like_C"/>
</dbReference>
<dbReference type="CDD" id="cd17982">
    <property type="entry name" value="DEXHc_DHX37"/>
    <property type="match status" value="1"/>
</dbReference>
<feature type="compositionally biased region" description="Basic residues" evidence="7">
    <location>
        <begin position="1"/>
        <end position="13"/>
    </location>
</feature>
<dbReference type="EC" id="3.6.4.13" evidence="2"/>
<dbReference type="InterPro" id="IPR002464">
    <property type="entry name" value="DNA/RNA_helicase_DEAH_CS"/>
</dbReference>
<dbReference type="InterPro" id="IPR048333">
    <property type="entry name" value="HA2_WH"/>
</dbReference>
<dbReference type="FunFam" id="3.40.50.300:FF:000895">
    <property type="entry name" value="probable ATP-dependent RNA helicase DHX37"/>
    <property type="match status" value="1"/>
</dbReference>